<dbReference type="PROSITE" id="PS50850">
    <property type="entry name" value="MFS"/>
    <property type="match status" value="1"/>
</dbReference>
<feature type="transmembrane region" description="Helical" evidence="5">
    <location>
        <begin position="365"/>
        <end position="385"/>
    </location>
</feature>
<accession>A0A2T6B7S7</accession>
<dbReference type="Pfam" id="PF07690">
    <property type="entry name" value="MFS_1"/>
    <property type="match status" value="1"/>
</dbReference>
<dbReference type="AlphaFoldDB" id="A0A2T6B7S7"/>
<keyword evidence="8" id="KW-1185">Reference proteome</keyword>
<feature type="transmembrane region" description="Helical" evidence="5">
    <location>
        <begin position="117"/>
        <end position="136"/>
    </location>
</feature>
<evidence type="ECO:0000313" key="7">
    <source>
        <dbReference type="EMBL" id="PTX52114.1"/>
    </source>
</evidence>
<keyword evidence="3 5" id="KW-1133">Transmembrane helix</keyword>
<feature type="transmembrane region" description="Helical" evidence="5">
    <location>
        <begin position="142"/>
        <end position="163"/>
    </location>
</feature>
<feature type="domain" description="Major facilitator superfamily (MFS) profile" evidence="6">
    <location>
        <begin position="236"/>
        <end position="473"/>
    </location>
</feature>
<keyword evidence="2 5" id="KW-0812">Transmembrane</keyword>
<comment type="subcellular location">
    <subcellularLocation>
        <location evidence="1">Membrane</location>
    </subcellularLocation>
</comment>
<dbReference type="GO" id="GO:0005886">
    <property type="term" value="C:plasma membrane"/>
    <property type="evidence" value="ECO:0007669"/>
    <property type="project" value="TreeGrafter"/>
</dbReference>
<gene>
    <name evidence="7" type="ORF">C8N44_102159</name>
</gene>
<dbReference type="InterPro" id="IPR020846">
    <property type="entry name" value="MFS_dom"/>
</dbReference>
<dbReference type="PANTHER" id="PTHR23521:SF3">
    <property type="entry name" value="MFS TRANSPORTER"/>
    <property type="match status" value="1"/>
</dbReference>
<evidence type="ECO:0000256" key="2">
    <source>
        <dbReference type="ARBA" id="ARBA00022692"/>
    </source>
</evidence>
<sequence length="473" mass="49347">MALMLHCGTGLSEIGATAGARTRDAGQADKGRAGARHEKLERRGMFSTLSAIWALLVGMVLIMMGNGMHFTLIGVRGGIEGFSSAELAVVTSGYFLGFLSGARLAPVMIRRVGHVRVFAALGSFMSAGLIAFPLVTEPWAWTLLRILLGFCMSGVYVTAESWLNNAATNESRGSVLSAYMLAQTLGIIAAQGVLTFGDAAGPALFIGASILVSVSFAPILLSATPVPAAELAKPMSLVRLFRESPLGAVGIVLLGGVFAAQSGMGAVFGAQIGLDTSQVALFVAMLFAGSLVLQYPIGFLSDRMDRRKLILGAAVCGVGACVLGFMSQSLWVLMAAAFISGGVATPLYSLFIAHTNDFLQVEDMPAASGGLVFGYGLGAIFGPLVTGWTMQYAGPEGFWLVMLVLFGLIAGYAAWRMTRRASVPVDETDAYLNVLPTTSQVAVEAAGAWAIDYAEGQAAEAEEEEARARGDAA</sequence>
<feature type="transmembrane region" description="Helical" evidence="5">
    <location>
        <begin position="175"/>
        <end position="197"/>
    </location>
</feature>
<feature type="transmembrane region" description="Helical" evidence="5">
    <location>
        <begin position="85"/>
        <end position="105"/>
    </location>
</feature>
<evidence type="ECO:0000313" key="8">
    <source>
        <dbReference type="Proteomes" id="UP000244069"/>
    </source>
</evidence>
<dbReference type="EMBL" id="QBKN01000002">
    <property type="protein sequence ID" value="PTX52114.1"/>
    <property type="molecule type" value="Genomic_DNA"/>
</dbReference>
<dbReference type="InterPro" id="IPR047200">
    <property type="entry name" value="MFS_YcaD-like"/>
</dbReference>
<evidence type="ECO:0000256" key="1">
    <source>
        <dbReference type="ARBA" id="ARBA00004370"/>
    </source>
</evidence>
<dbReference type="GO" id="GO:0022857">
    <property type="term" value="F:transmembrane transporter activity"/>
    <property type="evidence" value="ECO:0007669"/>
    <property type="project" value="InterPro"/>
</dbReference>
<protein>
    <submittedName>
        <fullName evidence="7">Putative MFS family arabinose efflux permease</fullName>
    </submittedName>
</protein>
<dbReference type="Gene3D" id="1.20.1250.20">
    <property type="entry name" value="MFS general substrate transporter like domains"/>
    <property type="match status" value="2"/>
</dbReference>
<dbReference type="Proteomes" id="UP000244069">
    <property type="component" value="Unassembled WGS sequence"/>
</dbReference>
<evidence type="ECO:0000256" key="4">
    <source>
        <dbReference type="ARBA" id="ARBA00023136"/>
    </source>
</evidence>
<proteinExistence type="predicted"/>
<feature type="transmembrane region" description="Helical" evidence="5">
    <location>
        <begin position="279"/>
        <end position="297"/>
    </location>
</feature>
<reference evidence="7 8" key="1">
    <citation type="submission" date="2018-04" db="EMBL/GenBank/DDBJ databases">
        <title>Genomic Encyclopedia of Archaeal and Bacterial Type Strains, Phase II (KMG-II): from individual species to whole genera.</title>
        <authorList>
            <person name="Goeker M."/>
        </authorList>
    </citation>
    <scope>NUCLEOTIDE SEQUENCE [LARGE SCALE GENOMIC DNA]</scope>
    <source>
        <strain evidence="7 8">DSM 29329</strain>
    </source>
</reference>
<feature type="transmembrane region" description="Helical" evidence="5">
    <location>
        <begin position="246"/>
        <end position="273"/>
    </location>
</feature>
<dbReference type="InterPro" id="IPR011701">
    <property type="entry name" value="MFS"/>
</dbReference>
<feature type="transmembrane region" description="Helical" evidence="5">
    <location>
        <begin position="397"/>
        <end position="415"/>
    </location>
</feature>
<dbReference type="Pfam" id="PF00083">
    <property type="entry name" value="Sugar_tr"/>
    <property type="match status" value="1"/>
</dbReference>
<organism evidence="7 8">
    <name type="scientific">Allosediminivita pacifica</name>
    <dbReference type="NCBI Taxonomy" id="1267769"/>
    <lineage>
        <taxon>Bacteria</taxon>
        <taxon>Pseudomonadati</taxon>
        <taxon>Pseudomonadota</taxon>
        <taxon>Alphaproteobacteria</taxon>
        <taxon>Rhodobacterales</taxon>
        <taxon>Paracoccaceae</taxon>
        <taxon>Allosediminivita</taxon>
    </lineage>
</organism>
<dbReference type="InterPro" id="IPR036259">
    <property type="entry name" value="MFS_trans_sf"/>
</dbReference>
<feature type="transmembrane region" description="Helical" evidence="5">
    <location>
        <begin position="332"/>
        <end position="353"/>
    </location>
</feature>
<comment type="caution">
    <text evidence="7">The sequence shown here is derived from an EMBL/GenBank/DDBJ whole genome shotgun (WGS) entry which is preliminary data.</text>
</comment>
<dbReference type="CDD" id="cd17477">
    <property type="entry name" value="MFS_YcaD_like"/>
    <property type="match status" value="1"/>
</dbReference>
<evidence type="ECO:0000256" key="3">
    <source>
        <dbReference type="ARBA" id="ARBA00022989"/>
    </source>
</evidence>
<name>A0A2T6B7S7_9RHOB</name>
<dbReference type="SUPFAM" id="SSF103473">
    <property type="entry name" value="MFS general substrate transporter"/>
    <property type="match status" value="1"/>
</dbReference>
<keyword evidence="4 5" id="KW-0472">Membrane</keyword>
<evidence type="ECO:0000259" key="6">
    <source>
        <dbReference type="PROSITE" id="PS50850"/>
    </source>
</evidence>
<feature type="transmembrane region" description="Helical" evidence="5">
    <location>
        <begin position="203"/>
        <end position="226"/>
    </location>
</feature>
<feature type="transmembrane region" description="Helical" evidence="5">
    <location>
        <begin position="309"/>
        <end position="326"/>
    </location>
</feature>
<evidence type="ECO:0000256" key="5">
    <source>
        <dbReference type="SAM" id="Phobius"/>
    </source>
</evidence>
<feature type="transmembrane region" description="Helical" evidence="5">
    <location>
        <begin position="46"/>
        <end position="65"/>
    </location>
</feature>
<dbReference type="PANTHER" id="PTHR23521">
    <property type="entry name" value="TRANSPORTER MFS SUPERFAMILY"/>
    <property type="match status" value="1"/>
</dbReference>
<dbReference type="InterPro" id="IPR005828">
    <property type="entry name" value="MFS_sugar_transport-like"/>
</dbReference>